<accession>A0ACC0MWT9</accession>
<reference evidence="1" key="1">
    <citation type="submission" date="2022-02" db="EMBL/GenBank/DDBJ databases">
        <title>Plant Genome Project.</title>
        <authorList>
            <person name="Zhang R.-G."/>
        </authorList>
    </citation>
    <scope>NUCLEOTIDE SEQUENCE</scope>
    <source>
        <strain evidence="1">AT1</strain>
    </source>
</reference>
<dbReference type="EMBL" id="CM046394">
    <property type="protein sequence ID" value="KAI8545104.1"/>
    <property type="molecule type" value="Genomic_DNA"/>
</dbReference>
<sequence length="772" mass="87080">MMASGSEIMEESPPRPVQVVEEKMYIAVGKDIKENTSVLIWALRNAGGRKICILHVHEPAQWIRIMGTKFPVSQLEAHHIRAHRESFAIMQQNEFVLVLPDTVVDILHIEMNSIEKGIVKLINQHGIRKLVMGAAADKHYSKKMPKSKKAIHVCEQAPMFCHIWFVCKGQLVHTSYTYFGFNEELPLKLVMHVPYPYREGRSEGLSASPNSETGQSRYGRSQSVAELPIDRLKLTSSGPNIRSLSTLSPNDSRGSVDSKEISRSPREASRTSGSSVDMPDVLALIPVSSKEDDQFSSPPIVWQEGHMNDELYYQLEQSIEAETSRREAFDESMRRRKAEKDAIDAIRRAKASENLYAEELRQRKEIEEALARGKEELKQRKQQVSEVTEELRIALEHKSSLESQIANSERMVEDLEQKMFSAVEKLQKNKKERDELQKEHGNALKEAEELRREKAGAAANRLAPEFFSEFSFSEIVEATSNFDQSLKIGEGGYGNIYKGLLRHTQVAIKMLNSKSMQGPSEFQQEVTVLSKLMHPNLVTLIGACPEFFVLVYEYLPNGSLEDRLCCKDNSPPLSWQTRIRIATELCSALVFLHSCNPHSVVHGDLKPANILLDSNYLSKLSDFGICRVLCQNQFSSNNTAPSWITEFPKGTFTYMDPEFLSTGEITPKSDVYSFGIILLRLLTGKPALGIAKEVKYALDKGNLKNLLDPTAGDWPFVQAQQLAHTALRCCEVSRRSRPDLASDVWGLLEQMRVSCGTLPYLIYSEEDCQIPP</sequence>
<protein>
    <submittedName>
        <fullName evidence="1">Uncharacterized protein</fullName>
    </submittedName>
</protein>
<keyword evidence="2" id="KW-1185">Reference proteome</keyword>
<gene>
    <name evidence="1" type="ORF">RHMOL_Rhmol07G0016900</name>
</gene>
<dbReference type="Proteomes" id="UP001062846">
    <property type="component" value="Chromosome 7"/>
</dbReference>
<comment type="caution">
    <text evidence="1">The sequence shown here is derived from an EMBL/GenBank/DDBJ whole genome shotgun (WGS) entry which is preliminary data.</text>
</comment>
<evidence type="ECO:0000313" key="2">
    <source>
        <dbReference type="Proteomes" id="UP001062846"/>
    </source>
</evidence>
<organism evidence="1 2">
    <name type="scientific">Rhododendron molle</name>
    <name type="common">Chinese azalea</name>
    <name type="synonym">Azalea mollis</name>
    <dbReference type="NCBI Taxonomy" id="49168"/>
    <lineage>
        <taxon>Eukaryota</taxon>
        <taxon>Viridiplantae</taxon>
        <taxon>Streptophyta</taxon>
        <taxon>Embryophyta</taxon>
        <taxon>Tracheophyta</taxon>
        <taxon>Spermatophyta</taxon>
        <taxon>Magnoliopsida</taxon>
        <taxon>eudicotyledons</taxon>
        <taxon>Gunneridae</taxon>
        <taxon>Pentapetalae</taxon>
        <taxon>asterids</taxon>
        <taxon>Ericales</taxon>
        <taxon>Ericaceae</taxon>
        <taxon>Ericoideae</taxon>
        <taxon>Rhodoreae</taxon>
        <taxon>Rhododendron</taxon>
    </lineage>
</organism>
<name>A0ACC0MWT9_RHOML</name>
<evidence type="ECO:0000313" key="1">
    <source>
        <dbReference type="EMBL" id="KAI8545104.1"/>
    </source>
</evidence>
<proteinExistence type="predicted"/>